<evidence type="ECO:0000313" key="2">
    <source>
        <dbReference type="Proteomes" id="UP001162992"/>
    </source>
</evidence>
<keyword evidence="2" id="KW-1185">Reference proteome</keyword>
<organism evidence="1 2">
    <name type="scientific">Diphasiastrum complanatum</name>
    <name type="common">Issler's clubmoss</name>
    <name type="synonym">Lycopodium complanatum</name>
    <dbReference type="NCBI Taxonomy" id="34168"/>
    <lineage>
        <taxon>Eukaryota</taxon>
        <taxon>Viridiplantae</taxon>
        <taxon>Streptophyta</taxon>
        <taxon>Embryophyta</taxon>
        <taxon>Tracheophyta</taxon>
        <taxon>Lycopodiopsida</taxon>
        <taxon>Lycopodiales</taxon>
        <taxon>Lycopodiaceae</taxon>
        <taxon>Lycopodioideae</taxon>
        <taxon>Diphasiastrum</taxon>
    </lineage>
</organism>
<dbReference type="EMBL" id="CM055103">
    <property type="protein sequence ID" value="KAJ7535085.1"/>
    <property type="molecule type" value="Genomic_DNA"/>
</dbReference>
<reference evidence="2" key="1">
    <citation type="journal article" date="2024" name="Proc. Natl. Acad. Sci. U.S.A.">
        <title>Extraordinary preservation of gene collinearity over three hundred million years revealed in homosporous lycophytes.</title>
        <authorList>
            <person name="Li C."/>
            <person name="Wickell D."/>
            <person name="Kuo L.Y."/>
            <person name="Chen X."/>
            <person name="Nie B."/>
            <person name="Liao X."/>
            <person name="Peng D."/>
            <person name="Ji J."/>
            <person name="Jenkins J."/>
            <person name="Williams M."/>
            <person name="Shu S."/>
            <person name="Plott C."/>
            <person name="Barry K."/>
            <person name="Rajasekar S."/>
            <person name="Grimwood J."/>
            <person name="Han X."/>
            <person name="Sun S."/>
            <person name="Hou Z."/>
            <person name="He W."/>
            <person name="Dai G."/>
            <person name="Sun C."/>
            <person name="Schmutz J."/>
            <person name="Leebens-Mack J.H."/>
            <person name="Li F.W."/>
            <person name="Wang L."/>
        </authorList>
    </citation>
    <scope>NUCLEOTIDE SEQUENCE [LARGE SCALE GENOMIC DNA]</scope>
    <source>
        <strain evidence="2">cv. PW_Plant_1</strain>
    </source>
</reference>
<gene>
    <name evidence="1" type="ORF">O6H91_12G017900</name>
</gene>
<sequence length="477" mass="54417">MAMAMAMAVAALVGVVGVLCLLAMRFWSRQGTHVKGLPSGNMGWPLLGETMEFIQCLSSTQPDGFFDKRCLKYGMIFKTHLFMSPTIISTDPEVNKFVLSNEEKLFKSSYPISVTAIFGKKSLLSVHGDLHKRLHGMIARNMSADKLKGAVLRDVNTYASRVVSSWENKKFVKVEHEAQHFTFLLILKQLMGISMEEEVASLVKTEYDALLGGLFSIPVKLLPKYAKALKARENVARKLADVVDARREKKDNSEYTDLLAAILNEGDEEGSPLPTNEIVDLMIFILFAGYETTSRAITAAIKFLTDHPQALQRLKEEHFTILRQKSSSESLTWDDYKGMSFTQCVVNETMRLISLAFGSYREAIEDVHIKGKTIPKGWKTIVVYRTAHLNPSTYWNPHKFDPWRWEKHNPSYQESFMPFGWGRRYCPGADLARLEISFFLHHVVTRYWWEPTKEDFFTYFPVPITKYGLPIVVKTLK</sequence>
<accession>A0ACC2BZD3</accession>
<dbReference type="Proteomes" id="UP001162992">
    <property type="component" value="Chromosome 12"/>
</dbReference>
<comment type="caution">
    <text evidence="1">The sequence shown here is derived from an EMBL/GenBank/DDBJ whole genome shotgun (WGS) entry which is preliminary data.</text>
</comment>
<protein>
    <submittedName>
        <fullName evidence="1">Uncharacterized protein</fullName>
    </submittedName>
</protein>
<evidence type="ECO:0000313" key="1">
    <source>
        <dbReference type="EMBL" id="KAJ7535085.1"/>
    </source>
</evidence>
<proteinExistence type="predicted"/>
<name>A0ACC2BZD3_DIPCM</name>